<dbReference type="GO" id="GO:0033314">
    <property type="term" value="P:mitotic DNA replication checkpoint signaling"/>
    <property type="evidence" value="ECO:0007669"/>
    <property type="project" value="TreeGrafter"/>
</dbReference>
<feature type="compositionally biased region" description="Gly residues" evidence="8">
    <location>
        <begin position="917"/>
        <end position="926"/>
    </location>
</feature>
<dbReference type="EMBL" id="LWDG02000020">
    <property type="protein sequence ID" value="KAE8271364.1"/>
    <property type="molecule type" value="Genomic_DNA"/>
</dbReference>
<evidence type="ECO:0000256" key="1">
    <source>
        <dbReference type="ARBA" id="ARBA00004123"/>
    </source>
</evidence>
<feature type="compositionally biased region" description="Basic and acidic residues" evidence="8">
    <location>
        <begin position="432"/>
        <end position="443"/>
    </location>
</feature>
<reference evidence="9" key="1">
    <citation type="submission" date="2016-04" db="EMBL/GenBank/DDBJ databases">
        <authorList>
            <person name="Nguyen H.D."/>
            <person name="Samba Siva P."/>
            <person name="Cullis J."/>
            <person name="Levesque C.A."/>
            <person name="Hambleton S."/>
        </authorList>
    </citation>
    <scope>NUCLEOTIDE SEQUENCE</scope>
    <source>
        <strain evidence="9">DAOMC 236422</strain>
    </source>
</reference>
<feature type="compositionally biased region" description="Low complexity" evidence="8">
    <location>
        <begin position="401"/>
        <end position="413"/>
    </location>
</feature>
<evidence type="ECO:0000256" key="3">
    <source>
        <dbReference type="ARBA" id="ARBA00022741"/>
    </source>
</evidence>
<feature type="region of interest" description="Disordered" evidence="8">
    <location>
        <begin position="815"/>
        <end position="853"/>
    </location>
</feature>
<dbReference type="Proteomes" id="UP000078113">
    <property type="component" value="Unassembled WGS sequence"/>
</dbReference>
<evidence type="ECO:0000256" key="2">
    <source>
        <dbReference type="ARBA" id="ARBA00006168"/>
    </source>
</evidence>
<feature type="region of interest" description="Disordered" evidence="8">
    <location>
        <begin position="240"/>
        <end position="265"/>
    </location>
</feature>
<sequence length="988" mass="105323">MAGSSSASTRGTKRTSPVKTTATTDTFSQPKLTFSSKPRQDQHSYFISPSPPRPQPKSQRIKKNITASSSSTDRNQAPPSQLWVDRFPPTTTASLAVHRAKIDQVRTWLSEALTAPPSIRAYRRLLVLTGPSGSGKSATIRALSSSQELDFDIVEWENTWGNNIGAEFIPSASSSQAGPSRFVPTSQSATQLFADFLASSSRFGTLEMASDQPDDNTGGDGLIATARPVSTLTASTSTLPTTSQLLMPPPPLPQPPSTQSTDTKNKTRRIILLDDLPNLSHPPTRLAFQSTLATLLSHTQAQSKQQKSNALPPPIVLLLSDSTGREADASVASDALAGRSSAFSWRRDEELNLRSVLGDELRRDPRVADIKFNPVAPTILKKALVRILDLVHTTPSPSPSPTRSRTASSSSSSSKRDKPFEAELIKLLSDADGSKEEEGDHHNNAKRTAIERPTGGDLRSAITQLQFVLECPSPPAFVEGAKKGAKRDRKGTVVKGKGWEIEEPKIRARKILASVSRRESNLPLFHAVGRVLYNKRIGDPGGSDDESSAPPKKSNKGRKVEESSQEEEEGGEGGKKKGGLWARLRRGEKEEMWTDLPEHWKELDRRPSKINLEALWAQSPVDPSLLQLYLHHNFPSFCSEIEECSAGLEYISSADSDLRIWTESWTHTSLSAYYAFLLSTGGILLSLPSPIPPVRPTTSTSFRAGAGAAPMNGRTRHRQLRKSAFFDGLKRTREMGEELDDVAHWILRSSTVGGGAEGARPMGGGGLLLAGFGGGGGGGVRTELSSLSTVSRTALAVEVVPLLAKLSRLSDAGLAGGGGSAGMRSGKMQAGAAGPSSTQRTQPNRPPHTALRYPPSILHIGQFDHLTASQAAQSAFSLRTDALDDSGLLGGADDDDIGADESAAGAGLPPAAVSSDGGAGGGGGPTQNGPVWTEQVKAESFSGYQGQQEDERQTGEELEGLMMFGDGAGNGDAYSGLMDSDDEILSDL</sequence>
<comment type="similarity">
    <text evidence="2">Belongs to the rad17/RAD24 family.</text>
</comment>
<comment type="caution">
    <text evidence="9">The sequence shown here is derived from an EMBL/GenBank/DDBJ whole genome shotgun (WGS) entry which is preliminary data.</text>
</comment>
<feature type="region of interest" description="Disordered" evidence="8">
    <location>
        <begin position="892"/>
        <end position="988"/>
    </location>
</feature>
<dbReference type="Gene3D" id="3.40.50.300">
    <property type="entry name" value="P-loop containing nucleotide triphosphate hydrolases"/>
    <property type="match status" value="1"/>
</dbReference>
<dbReference type="GO" id="GO:0006281">
    <property type="term" value="P:DNA repair"/>
    <property type="evidence" value="ECO:0007669"/>
    <property type="project" value="InterPro"/>
</dbReference>
<dbReference type="PANTHER" id="PTHR12172">
    <property type="entry name" value="CELL CYCLE CHECKPOINT PROTEIN RAD17"/>
    <property type="match status" value="1"/>
</dbReference>
<dbReference type="InterPro" id="IPR027417">
    <property type="entry name" value="P-loop_NTPase"/>
</dbReference>
<feature type="region of interest" description="Disordered" evidence="8">
    <location>
        <begin position="536"/>
        <end position="581"/>
    </location>
</feature>
<feature type="compositionally biased region" description="Pro residues" evidence="8">
    <location>
        <begin position="247"/>
        <end position="256"/>
    </location>
</feature>
<dbReference type="AlphaFoldDB" id="A0A8X7T7G8"/>
<evidence type="ECO:0008006" key="11">
    <source>
        <dbReference type="Google" id="ProtNLM"/>
    </source>
</evidence>
<dbReference type="GO" id="GO:0005634">
    <property type="term" value="C:nucleus"/>
    <property type="evidence" value="ECO:0007669"/>
    <property type="project" value="UniProtKB-SubCell"/>
</dbReference>
<evidence type="ECO:0000256" key="8">
    <source>
        <dbReference type="SAM" id="MobiDB-lite"/>
    </source>
</evidence>
<evidence type="ECO:0000256" key="6">
    <source>
        <dbReference type="ARBA" id="ARBA00023242"/>
    </source>
</evidence>
<dbReference type="GO" id="GO:0005524">
    <property type="term" value="F:ATP binding"/>
    <property type="evidence" value="ECO:0007669"/>
    <property type="project" value="UniProtKB-KW"/>
</dbReference>
<dbReference type="GO" id="GO:0003689">
    <property type="term" value="F:DNA clamp loader activity"/>
    <property type="evidence" value="ECO:0007669"/>
    <property type="project" value="TreeGrafter"/>
</dbReference>
<comment type="subcellular location">
    <subcellularLocation>
        <location evidence="1">Nucleus</location>
    </subcellularLocation>
</comment>
<feature type="compositionally biased region" description="Acidic residues" evidence="8">
    <location>
        <begin position="979"/>
        <end position="988"/>
    </location>
</feature>
<feature type="compositionally biased region" description="Polar residues" evidence="8">
    <location>
        <begin position="1"/>
        <end position="37"/>
    </location>
</feature>
<dbReference type="InterPro" id="IPR004582">
    <property type="entry name" value="Checkpoint_prot_Rad17_Rad24"/>
</dbReference>
<protein>
    <recommendedName>
        <fullName evidence="11">Cell cycle checkpoint protein RAD17</fullName>
    </recommendedName>
</protein>
<proteinExistence type="inferred from homology"/>
<accession>A0A8X7T7G8</accession>
<dbReference type="SUPFAM" id="SSF52540">
    <property type="entry name" value="P-loop containing nucleoside triphosphate hydrolases"/>
    <property type="match status" value="1"/>
</dbReference>
<reference evidence="9" key="2">
    <citation type="journal article" date="2019" name="IMA Fungus">
        <title>Genome sequencing and comparison of five Tilletia species to identify candidate genes for the detection of regulated species infecting wheat.</title>
        <authorList>
            <person name="Nguyen H.D.T."/>
            <person name="Sultana T."/>
            <person name="Kesanakurti P."/>
            <person name="Hambleton S."/>
        </authorList>
    </citation>
    <scope>NUCLEOTIDE SEQUENCE</scope>
    <source>
        <strain evidence="9">DAOMC 236422</strain>
    </source>
</reference>
<organism evidence="9 10">
    <name type="scientific">Tilletia walkeri</name>
    <dbReference type="NCBI Taxonomy" id="117179"/>
    <lineage>
        <taxon>Eukaryota</taxon>
        <taxon>Fungi</taxon>
        <taxon>Dikarya</taxon>
        <taxon>Basidiomycota</taxon>
        <taxon>Ustilaginomycotina</taxon>
        <taxon>Exobasidiomycetes</taxon>
        <taxon>Tilletiales</taxon>
        <taxon>Tilletiaceae</taxon>
        <taxon>Tilletia</taxon>
    </lineage>
</organism>
<evidence type="ECO:0000256" key="4">
    <source>
        <dbReference type="ARBA" id="ARBA00022763"/>
    </source>
</evidence>
<name>A0A8X7T7G8_9BASI</name>
<evidence type="ECO:0000256" key="5">
    <source>
        <dbReference type="ARBA" id="ARBA00022840"/>
    </source>
</evidence>
<keyword evidence="4" id="KW-0227">DNA damage</keyword>
<evidence type="ECO:0000313" key="9">
    <source>
        <dbReference type="EMBL" id="KAE8271364.1"/>
    </source>
</evidence>
<keyword evidence="10" id="KW-1185">Reference proteome</keyword>
<keyword evidence="6" id="KW-0539">Nucleus</keyword>
<keyword evidence="3" id="KW-0547">Nucleotide-binding</keyword>
<feature type="region of interest" description="Disordered" evidence="8">
    <location>
        <begin position="392"/>
        <end position="456"/>
    </location>
</feature>
<dbReference type="GO" id="GO:0000077">
    <property type="term" value="P:DNA damage checkpoint signaling"/>
    <property type="evidence" value="ECO:0007669"/>
    <property type="project" value="TreeGrafter"/>
</dbReference>
<gene>
    <name evidence="9" type="ORF">A4X09_0g960</name>
</gene>
<feature type="compositionally biased region" description="Polar residues" evidence="8">
    <location>
        <begin position="65"/>
        <end position="79"/>
    </location>
</feature>
<evidence type="ECO:0000313" key="10">
    <source>
        <dbReference type="Proteomes" id="UP000078113"/>
    </source>
</evidence>
<dbReference type="Pfam" id="PF03215">
    <property type="entry name" value="Rad17"/>
    <property type="match status" value="1"/>
</dbReference>
<keyword evidence="7" id="KW-0131">Cell cycle</keyword>
<feature type="compositionally biased region" description="Basic and acidic residues" evidence="8">
    <location>
        <begin position="414"/>
        <end position="424"/>
    </location>
</feature>
<feature type="region of interest" description="Disordered" evidence="8">
    <location>
        <begin position="1"/>
        <end position="83"/>
    </location>
</feature>
<evidence type="ECO:0000256" key="7">
    <source>
        <dbReference type="ARBA" id="ARBA00023306"/>
    </source>
</evidence>
<dbReference type="GO" id="GO:0003682">
    <property type="term" value="F:chromatin binding"/>
    <property type="evidence" value="ECO:0007669"/>
    <property type="project" value="TreeGrafter"/>
</dbReference>
<dbReference type="PANTHER" id="PTHR12172:SF0">
    <property type="entry name" value="CELL CYCLE CHECKPOINT PROTEIN RAD17"/>
    <property type="match status" value="1"/>
</dbReference>
<keyword evidence="5" id="KW-0067">ATP-binding</keyword>